<reference evidence="6" key="1">
    <citation type="submission" date="2023-06" db="EMBL/GenBank/DDBJ databases">
        <title>Survivors Of The Sea: Transcriptome response of Skeletonema marinoi to long-term dormancy.</title>
        <authorList>
            <person name="Pinder M.I.M."/>
            <person name="Kourtchenko O."/>
            <person name="Robertson E.K."/>
            <person name="Larsson T."/>
            <person name="Maumus F."/>
            <person name="Osuna-Cruz C.M."/>
            <person name="Vancaester E."/>
            <person name="Stenow R."/>
            <person name="Vandepoele K."/>
            <person name="Ploug H."/>
            <person name="Bruchert V."/>
            <person name="Godhe A."/>
            <person name="Topel M."/>
        </authorList>
    </citation>
    <scope>NUCLEOTIDE SEQUENCE</scope>
    <source>
        <strain evidence="6">R05AC</strain>
    </source>
</reference>
<dbReference type="EMBL" id="JATAAI010000025">
    <property type="protein sequence ID" value="KAK1737532.1"/>
    <property type="molecule type" value="Genomic_DNA"/>
</dbReference>
<dbReference type="Pfam" id="PF01753">
    <property type="entry name" value="zf-MYND"/>
    <property type="match status" value="1"/>
</dbReference>
<dbReference type="SUPFAM" id="SSF144232">
    <property type="entry name" value="HIT/MYND zinc finger-like"/>
    <property type="match status" value="1"/>
</dbReference>
<evidence type="ECO:0000256" key="1">
    <source>
        <dbReference type="ARBA" id="ARBA00022723"/>
    </source>
</evidence>
<comment type="caution">
    <text evidence="6">The sequence shown here is derived from an EMBL/GenBank/DDBJ whole genome shotgun (WGS) entry which is preliminary data.</text>
</comment>
<evidence type="ECO:0000256" key="2">
    <source>
        <dbReference type="ARBA" id="ARBA00022771"/>
    </source>
</evidence>
<feature type="domain" description="MYND-type" evidence="5">
    <location>
        <begin position="318"/>
        <end position="356"/>
    </location>
</feature>
<dbReference type="AlphaFoldDB" id="A0AAD9D840"/>
<gene>
    <name evidence="6" type="ORF">QTG54_011818</name>
</gene>
<protein>
    <recommendedName>
        <fullName evidence="5">MYND-type domain-containing protein</fullName>
    </recommendedName>
</protein>
<evidence type="ECO:0000313" key="7">
    <source>
        <dbReference type="Proteomes" id="UP001224775"/>
    </source>
</evidence>
<dbReference type="GO" id="GO:0008270">
    <property type="term" value="F:zinc ion binding"/>
    <property type="evidence" value="ECO:0007669"/>
    <property type="project" value="UniProtKB-KW"/>
</dbReference>
<keyword evidence="3" id="KW-0862">Zinc</keyword>
<evidence type="ECO:0000256" key="3">
    <source>
        <dbReference type="ARBA" id="ARBA00022833"/>
    </source>
</evidence>
<dbReference type="InterPro" id="IPR002893">
    <property type="entry name" value="Znf_MYND"/>
</dbReference>
<name>A0AAD9D840_9STRA</name>
<evidence type="ECO:0000259" key="5">
    <source>
        <dbReference type="PROSITE" id="PS50865"/>
    </source>
</evidence>
<keyword evidence="1" id="KW-0479">Metal-binding</keyword>
<dbReference type="PROSITE" id="PS01360">
    <property type="entry name" value="ZF_MYND_1"/>
    <property type="match status" value="1"/>
</dbReference>
<keyword evidence="2 4" id="KW-0863">Zinc-finger</keyword>
<proteinExistence type="predicted"/>
<dbReference type="Proteomes" id="UP001224775">
    <property type="component" value="Unassembled WGS sequence"/>
</dbReference>
<keyword evidence="7" id="KW-1185">Reference proteome</keyword>
<evidence type="ECO:0000256" key="4">
    <source>
        <dbReference type="PROSITE-ProRule" id="PRU00134"/>
    </source>
</evidence>
<dbReference type="Gene3D" id="6.10.140.2220">
    <property type="match status" value="1"/>
</dbReference>
<accession>A0AAD9D840</accession>
<dbReference type="PROSITE" id="PS50865">
    <property type="entry name" value="ZF_MYND_2"/>
    <property type="match status" value="1"/>
</dbReference>
<organism evidence="6 7">
    <name type="scientific">Skeletonema marinoi</name>
    <dbReference type="NCBI Taxonomy" id="267567"/>
    <lineage>
        <taxon>Eukaryota</taxon>
        <taxon>Sar</taxon>
        <taxon>Stramenopiles</taxon>
        <taxon>Ochrophyta</taxon>
        <taxon>Bacillariophyta</taxon>
        <taxon>Coscinodiscophyceae</taxon>
        <taxon>Thalassiosirophycidae</taxon>
        <taxon>Thalassiosirales</taxon>
        <taxon>Skeletonemataceae</taxon>
        <taxon>Skeletonema</taxon>
        <taxon>Skeletonema marinoi-dohrnii complex</taxon>
    </lineage>
</organism>
<sequence length="461" mass="52370">MATDFKEIMEVLMKVVNGGENPTETIGHDTWLPEKRAKYNAKRRQKDLDFVYSNWGLPQEKLETKINIADVPAKVAKKHKRAVAVHGYEWARMDKEYSVKVKEMESRGSLAEAVSYSIAHGTSTLEQMQQVLPTYQSRTIVDIPPDFRKFSSRICEREISGNCSALNYLFRNNYYLASYYNYAGERTDDELSLHHVNEALSLLPTLQRGEVPHYDEVLVRTIRALATYCMKDFEAALMEYRVCIAAIRLLHHEGRIDMSDATDKLMNTVNLWPHSILRMTIRIKIQNGVSRPYLTKEEYLDLMKENAYGIYSPSSQKCFHCGNTEKLLLCCGCSNAWYCSKSCATKEWKIDHKRRCGSKRYTGTVTMTASCLQEVLDEIESKDVGPETVNSLGMSILNFGDRDFLVLCKDPSSGEIFDALTDETIEMQEGAPLPTLKSKLGGYHVFSGVPSNKSSQAESQE</sequence>
<evidence type="ECO:0000313" key="6">
    <source>
        <dbReference type="EMBL" id="KAK1737532.1"/>
    </source>
</evidence>